<gene>
    <name evidence="2" type="ORF">ACFQL7_20145</name>
    <name evidence="3" type="ORF">ACFQL7_20920</name>
</gene>
<evidence type="ECO:0000313" key="3">
    <source>
        <dbReference type="EMBL" id="MFC7192017.1"/>
    </source>
</evidence>
<accession>A0ABD5YVS9</accession>
<feature type="region of interest" description="Disordered" evidence="1">
    <location>
        <begin position="457"/>
        <end position="568"/>
    </location>
</feature>
<evidence type="ECO:0008006" key="5">
    <source>
        <dbReference type="Google" id="ProtNLM"/>
    </source>
</evidence>
<reference evidence="3" key="3">
    <citation type="submission" date="2024-09" db="EMBL/GenBank/DDBJ databases">
        <authorList>
            <person name="Sun Q."/>
        </authorList>
    </citation>
    <scope>NUCLEOTIDE SEQUENCE</scope>
    <source>
        <strain evidence="3">NBRC 107106</strain>
    </source>
</reference>
<evidence type="ECO:0000313" key="2">
    <source>
        <dbReference type="EMBL" id="MFC7191865.1"/>
    </source>
</evidence>
<keyword evidence="4" id="KW-1185">Reference proteome</keyword>
<sequence length="568" mass="63216">MELDSDILESFADQLDLEPETIEDRWTGRPDLIAEDIFRVRDEDTGELRDLELFEIQKKALHAYFYGDADTINNFKGRRIGYSFVYCLAFLLEGIFIPDSFYAIVSKKKDQADARIGDIQDFIDHAKVKIPAPTTNKGEIELWNGSGFKAYTGDPDGSRGQPSARSVMIDEMAFIEDQKGANRAYGAFLALGKNRKMVQISTPNLSNDLFLQTHNRGTPTGYDEDGNYVGVISIKQPTFLNADEIDINTPLHQQELVPARPNLNISRVEEDRAADPVGFGQEYLCQPALDEYRFFSAESIERAMGRGGKGDYSAGLGVPNTADLRAIGVDIGINRDDTVIQVFDHISDKRYHRFQQVITDDVLAEFGLRRPDRANADHISQYVASVYNQMDADIVVIDRTGPGETFDRQLTSRVGRAVIGFNFSDREQFNEMMGDMNSALRNDRVTLLPDERLEEEMTSVVKEKKRDGSLPTYTGKEESETGKDDTAMAAVLGAFPPGYAVSPGRNADQAQQPHATPDRGENLAPSPPSPPQAAHAVSAAHSSTTLNRRGGRSGRNSSRNYNLRHSRR</sequence>
<dbReference type="RefSeq" id="WP_264822324.1">
    <property type="nucleotide sequence ID" value="NZ_CP110249.1"/>
</dbReference>
<dbReference type="InterPro" id="IPR027417">
    <property type="entry name" value="P-loop_NTPase"/>
</dbReference>
<organism evidence="3 4">
    <name type="scientific">Halocatena marina</name>
    <dbReference type="NCBI Taxonomy" id="2934937"/>
    <lineage>
        <taxon>Archaea</taxon>
        <taxon>Methanobacteriati</taxon>
        <taxon>Methanobacteriota</taxon>
        <taxon>Stenosarchaea group</taxon>
        <taxon>Halobacteria</taxon>
        <taxon>Halobacteriales</taxon>
        <taxon>Natronomonadaceae</taxon>
        <taxon>Halocatena</taxon>
    </lineage>
</organism>
<reference evidence="3" key="1">
    <citation type="journal article" date="2014" name="Int. J. Syst. Evol. Microbiol.">
        <title>Complete genome sequence of Corynebacterium casei LMG S-19264T (=DSM 44701T), isolated from a smear-ripened cheese.</title>
        <authorList>
            <consortium name="US DOE Joint Genome Institute (JGI-PGF)"/>
            <person name="Walter F."/>
            <person name="Albersmeier A."/>
            <person name="Kalinowski J."/>
            <person name="Ruckert C."/>
        </authorList>
    </citation>
    <scope>NUCLEOTIDE SEQUENCE [LARGE SCALE GENOMIC DNA]</scope>
    <source>
        <strain evidence="3">NBRC 107106</strain>
    </source>
</reference>
<proteinExistence type="predicted"/>
<dbReference type="EMBL" id="JBHTAX010000001">
    <property type="protein sequence ID" value="MFC7191865.1"/>
    <property type="molecule type" value="Genomic_DNA"/>
</dbReference>
<dbReference type="EMBL" id="JBHTAX010000002">
    <property type="protein sequence ID" value="MFC7192017.1"/>
    <property type="molecule type" value="Genomic_DNA"/>
</dbReference>
<name>A0ABD5YVS9_9EURY</name>
<feature type="compositionally biased region" description="Basic and acidic residues" evidence="1">
    <location>
        <begin position="475"/>
        <end position="486"/>
    </location>
</feature>
<feature type="compositionally biased region" description="Low complexity" evidence="1">
    <location>
        <begin position="532"/>
        <end position="543"/>
    </location>
</feature>
<reference evidence="4" key="2">
    <citation type="journal article" date="2019" name="Int. J. Syst. Evol. Microbiol.">
        <title>The Global Catalogue of Microorganisms (GCM) 10K type strain sequencing project: providing services to taxonomists for standard genome sequencing and annotation.</title>
        <authorList>
            <consortium name="The Broad Institute Genomics Platform"/>
            <consortium name="The Broad Institute Genome Sequencing Center for Infectious Disease"/>
            <person name="Wu L."/>
            <person name="Ma J."/>
        </authorList>
    </citation>
    <scope>NUCLEOTIDE SEQUENCE [LARGE SCALE GENOMIC DNA]</scope>
    <source>
        <strain evidence="4">RDMS1</strain>
    </source>
</reference>
<comment type="caution">
    <text evidence="3">The sequence shown here is derived from an EMBL/GenBank/DDBJ whole genome shotgun (WGS) entry which is preliminary data.</text>
</comment>
<dbReference type="Proteomes" id="UP001596417">
    <property type="component" value="Unassembled WGS sequence"/>
</dbReference>
<protein>
    <recommendedName>
        <fullName evidence="5">Terminase</fullName>
    </recommendedName>
</protein>
<dbReference type="Gene3D" id="3.30.420.240">
    <property type="match status" value="1"/>
</dbReference>
<evidence type="ECO:0000313" key="4">
    <source>
        <dbReference type="Proteomes" id="UP001596417"/>
    </source>
</evidence>
<evidence type="ECO:0000256" key="1">
    <source>
        <dbReference type="SAM" id="MobiDB-lite"/>
    </source>
</evidence>
<dbReference type="Gene3D" id="3.40.50.300">
    <property type="entry name" value="P-loop containing nucleotide triphosphate hydrolases"/>
    <property type="match status" value="1"/>
</dbReference>
<dbReference type="AlphaFoldDB" id="A0ABD5YVS9"/>
<dbReference type="GeneID" id="76201654"/>